<organism evidence="4 5">
    <name type="scientific">Saguinus oedipus</name>
    <name type="common">Cotton-top tamarin</name>
    <name type="synonym">Oedipomidas oedipus</name>
    <dbReference type="NCBI Taxonomy" id="9490"/>
    <lineage>
        <taxon>Eukaryota</taxon>
        <taxon>Metazoa</taxon>
        <taxon>Chordata</taxon>
        <taxon>Craniata</taxon>
        <taxon>Vertebrata</taxon>
        <taxon>Euteleostomi</taxon>
        <taxon>Mammalia</taxon>
        <taxon>Eutheria</taxon>
        <taxon>Euarchontoglires</taxon>
        <taxon>Primates</taxon>
        <taxon>Haplorrhini</taxon>
        <taxon>Platyrrhini</taxon>
        <taxon>Cebidae</taxon>
        <taxon>Callitrichinae</taxon>
        <taxon>Saguinus</taxon>
    </lineage>
</organism>
<dbReference type="PANTHER" id="PTHR10407">
    <property type="entry name" value="HUNTINGTIN INTERACTING PROTEIN 1"/>
    <property type="match status" value="1"/>
</dbReference>
<protein>
    <submittedName>
        <fullName evidence="4">Huntingtin-interacting protein 1- protein</fullName>
    </submittedName>
</protein>
<reference evidence="4 5" key="1">
    <citation type="submission" date="2023-05" db="EMBL/GenBank/DDBJ databases">
        <title>B98-5 Cell Line De Novo Hybrid Assembly: An Optical Mapping Approach.</title>
        <authorList>
            <person name="Kananen K."/>
            <person name="Auerbach J.A."/>
            <person name="Kautto E."/>
            <person name="Blachly J.S."/>
        </authorList>
    </citation>
    <scope>NUCLEOTIDE SEQUENCE [LARGE SCALE GENOMIC DNA]</scope>
    <source>
        <strain evidence="4">B95-8</strain>
        <tissue evidence="4">Cell line</tissue>
    </source>
</reference>
<feature type="compositionally biased region" description="Polar residues" evidence="2">
    <location>
        <begin position="317"/>
        <end position="328"/>
    </location>
</feature>
<sequence>MLYFKRLIQIPRLPEGPPNFLRASALAEHIKPVVVIPEEAPEDEEPENLIEISTGPPAGEPVVVADLFDQTFGPPNGSVKDDRDLQIESLKREVETLRSELEKIKLEVPGAQRYISQLKGQVNALEGELEEQRKQKQKALVDNEQLRHELAQLKASQLEGERSQGLREEAERKASATEVRYNKLKEKHNELVHVHAELLRKNADTAKQLTVTQQSQEEVARVKEQLAFQVEQVKRESELKLEEQNDQLEKLKRDLEAKARELAHMQEALSHTEQSQSELSSRLDTLSAEKDALSGAVRQREADLLVAQSLVRETEAALSQEQQRSSRAQGELQGRLAEKESQEQGLRQRLLDDQFAVLQGTAAEAAGILQDAVSKLDDPLYLRCTSSPDYLVSRAQEALDAVSALEEGHTQYLTSLEGECSQGRAGPPFLLLGRLAGHDGPSASVSVSSSPTSAPPICTDASALVAALTRFSHLAADTIINGGATSHLAPTDPADRKWVLGCFTG</sequence>
<feature type="compositionally biased region" description="Basic and acidic residues" evidence="2">
    <location>
        <begin position="159"/>
        <end position="176"/>
    </location>
</feature>
<accession>A0ABQ9V172</accession>
<name>A0ABQ9V172_SAGOE</name>
<evidence type="ECO:0000256" key="1">
    <source>
        <dbReference type="SAM" id="Coils"/>
    </source>
</evidence>
<evidence type="ECO:0000313" key="4">
    <source>
        <dbReference type="EMBL" id="KAK2102835.1"/>
    </source>
</evidence>
<dbReference type="Gene3D" id="1.20.5.1700">
    <property type="match status" value="1"/>
</dbReference>
<dbReference type="InterPro" id="IPR032422">
    <property type="entry name" value="HIP1_clath-bd"/>
</dbReference>
<dbReference type="InterPro" id="IPR030224">
    <property type="entry name" value="Sla2_fam"/>
</dbReference>
<feature type="coiled-coil region" evidence="1">
    <location>
        <begin position="234"/>
        <end position="268"/>
    </location>
</feature>
<gene>
    <name evidence="4" type="primary">HIP1R_1</name>
    <name evidence="4" type="ORF">P7K49_020502</name>
</gene>
<evidence type="ECO:0000256" key="2">
    <source>
        <dbReference type="SAM" id="MobiDB-lite"/>
    </source>
</evidence>
<dbReference type="Pfam" id="PF16515">
    <property type="entry name" value="HIP1_clath_bdg"/>
    <property type="match status" value="1"/>
</dbReference>
<dbReference type="Proteomes" id="UP001266305">
    <property type="component" value="Unassembled WGS sequence"/>
</dbReference>
<feature type="region of interest" description="Disordered" evidence="2">
    <location>
        <begin position="317"/>
        <end position="344"/>
    </location>
</feature>
<dbReference type="PANTHER" id="PTHR10407:SF10">
    <property type="entry name" value="HUNTINGTIN-INTERACTING PROTEIN 1-RELATED PROTEIN"/>
    <property type="match status" value="1"/>
</dbReference>
<feature type="domain" description="Huntingtin-interacting protein 1 clathrin-binding" evidence="3">
    <location>
        <begin position="195"/>
        <end position="293"/>
    </location>
</feature>
<comment type="caution">
    <text evidence="4">The sequence shown here is derived from an EMBL/GenBank/DDBJ whole genome shotgun (WGS) entry which is preliminary data.</text>
</comment>
<dbReference type="EMBL" id="JASSZA010000009">
    <property type="protein sequence ID" value="KAK2102835.1"/>
    <property type="molecule type" value="Genomic_DNA"/>
</dbReference>
<feature type="region of interest" description="Disordered" evidence="2">
    <location>
        <begin position="156"/>
        <end position="176"/>
    </location>
</feature>
<evidence type="ECO:0000259" key="3">
    <source>
        <dbReference type="Pfam" id="PF16515"/>
    </source>
</evidence>
<keyword evidence="5" id="KW-1185">Reference proteome</keyword>
<keyword evidence="1" id="KW-0175">Coiled coil</keyword>
<dbReference type="Gene3D" id="6.10.250.920">
    <property type="match status" value="1"/>
</dbReference>
<proteinExistence type="predicted"/>
<evidence type="ECO:0000313" key="5">
    <source>
        <dbReference type="Proteomes" id="UP001266305"/>
    </source>
</evidence>